<proteinExistence type="predicted"/>
<reference evidence="2" key="1">
    <citation type="submission" date="2015-10" db="EMBL/GenBank/DDBJ databases">
        <authorList>
            <person name="Gilbert D.G."/>
        </authorList>
    </citation>
    <scope>NUCLEOTIDE SEQUENCE</scope>
</reference>
<evidence type="ECO:0000256" key="1">
    <source>
        <dbReference type="SAM" id="Coils"/>
    </source>
</evidence>
<protein>
    <submittedName>
        <fullName evidence="2">Uncharacterized protein</fullName>
    </submittedName>
</protein>
<sequence>MSVFANDIEKQIQQHHQKILELEQLKKDQEKKFEGLKEFDVAIKRLCNQNSLQESELYVSRSEQIEAWIVGMAKEESPSSIYNNLRKHFEKVINRAATKGTKTRAERTSSLPKPKLAVGEYRNPATHEKVEKIKRNPRILDEWINEYGFETVRTWKIS</sequence>
<feature type="coiled-coil region" evidence="1">
    <location>
        <begin position="5"/>
        <end position="32"/>
    </location>
</feature>
<gene>
    <name evidence="2" type="ORF">MGWOODY_Tha658</name>
</gene>
<accession>A0A160TE26</accession>
<evidence type="ECO:0000313" key="2">
    <source>
        <dbReference type="EMBL" id="CUS41099.1"/>
    </source>
</evidence>
<name>A0A160TE26_9ZZZZ</name>
<keyword evidence="1" id="KW-0175">Coiled coil</keyword>
<dbReference type="EMBL" id="CZQC01000036">
    <property type="protein sequence ID" value="CUS41099.1"/>
    <property type="molecule type" value="Genomic_DNA"/>
</dbReference>
<dbReference type="AlphaFoldDB" id="A0A160TE26"/>
<organism evidence="2">
    <name type="scientific">hydrothermal vent metagenome</name>
    <dbReference type="NCBI Taxonomy" id="652676"/>
    <lineage>
        <taxon>unclassified sequences</taxon>
        <taxon>metagenomes</taxon>
        <taxon>ecological metagenomes</taxon>
    </lineage>
</organism>